<dbReference type="Proteomes" id="UP000509597">
    <property type="component" value="Chromosome"/>
</dbReference>
<keyword evidence="3" id="KW-1185">Reference proteome</keyword>
<keyword evidence="1" id="KW-0812">Transmembrane</keyword>
<keyword evidence="1" id="KW-1133">Transmembrane helix</keyword>
<reference evidence="2 3" key="1">
    <citation type="submission" date="2020-07" db="EMBL/GenBank/DDBJ databases">
        <title>Complete genome sequence of Chitinibacter sp. 2T18.</title>
        <authorList>
            <person name="Bae J.-W."/>
            <person name="Choi J.-W."/>
        </authorList>
    </citation>
    <scope>NUCLEOTIDE SEQUENCE [LARGE SCALE GENOMIC DNA]</scope>
    <source>
        <strain evidence="2 3">2T18</strain>
    </source>
</reference>
<dbReference type="EMBL" id="CP058627">
    <property type="protein sequence ID" value="QLG89792.1"/>
    <property type="molecule type" value="Genomic_DNA"/>
</dbReference>
<sequence>MMLLSLAGAGTALAVAYLYPEQYSLGEQVAAHLLLPVMAGFFKLGYVIRLAAHHALGNYQAG</sequence>
<name>A0A7H9BMX0_9NEIS</name>
<evidence type="ECO:0000256" key="1">
    <source>
        <dbReference type="SAM" id="Phobius"/>
    </source>
</evidence>
<dbReference type="AlphaFoldDB" id="A0A7H9BMX0"/>
<evidence type="ECO:0000313" key="2">
    <source>
        <dbReference type="EMBL" id="QLG89792.1"/>
    </source>
</evidence>
<dbReference type="KEGG" id="chiz:HQ393_02010"/>
<evidence type="ECO:0000313" key="3">
    <source>
        <dbReference type="Proteomes" id="UP000509597"/>
    </source>
</evidence>
<protein>
    <submittedName>
        <fullName evidence="2">Uncharacterized protein</fullName>
    </submittedName>
</protein>
<gene>
    <name evidence="2" type="ORF">HQ393_02010</name>
</gene>
<keyword evidence="1" id="KW-0472">Membrane</keyword>
<feature type="transmembrane region" description="Helical" evidence="1">
    <location>
        <begin position="28"/>
        <end position="48"/>
    </location>
</feature>
<proteinExistence type="predicted"/>
<organism evidence="2 3">
    <name type="scientific">Chitinibacter bivalviorum</name>
    <dbReference type="NCBI Taxonomy" id="2739434"/>
    <lineage>
        <taxon>Bacteria</taxon>
        <taxon>Pseudomonadati</taxon>
        <taxon>Pseudomonadota</taxon>
        <taxon>Betaproteobacteria</taxon>
        <taxon>Neisseriales</taxon>
        <taxon>Chitinibacteraceae</taxon>
        <taxon>Chitinibacter</taxon>
    </lineage>
</organism>
<accession>A0A7H9BMX0</accession>